<evidence type="ECO:0000313" key="2">
    <source>
        <dbReference type="EMBL" id="MBY85187.1"/>
    </source>
</evidence>
<name>A0A2S2R570_9HEMI</name>
<dbReference type="EMBL" id="GGMS01015984">
    <property type="protein sequence ID" value="MBY85187.1"/>
    <property type="molecule type" value="Transcribed_RNA"/>
</dbReference>
<sequence length="99" mass="11315">MNARAHSHSPPERTRRYIFTYEKTERVPRVYELNEPCASDTPDNNIVYVHVRARPCVRRTTITRELCPVFVTGGVGVGGQSKRSDGERRRDNGTARTLK</sequence>
<dbReference type="AlphaFoldDB" id="A0A2S2R570"/>
<feature type="compositionally biased region" description="Basic and acidic residues" evidence="1">
    <location>
        <begin position="82"/>
        <end position="93"/>
    </location>
</feature>
<gene>
    <name evidence="2" type="ORF">g.24204</name>
</gene>
<proteinExistence type="predicted"/>
<reference evidence="2" key="1">
    <citation type="submission" date="2018-04" db="EMBL/GenBank/DDBJ databases">
        <title>Transcriptome assembly of Sipha flava.</title>
        <authorList>
            <person name="Scully E.D."/>
            <person name="Geib S.M."/>
            <person name="Palmer N.A."/>
            <person name="Koch K."/>
            <person name="Bradshaw J."/>
            <person name="Heng-Moss T."/>
            <person name="Sarath G."/>
        </authorList>
    </citation>
    <scope>NUCLEOTIDE SEQUENCE</scope>
</reference>
<evidence type="ECO:0000256" key="1">
    <source>
        <dbReference type="SAM" id="MobiDB-lite"/>
    </source>
</evidence>
<feature type="region of interest" description="Disordered" evidence="1">
    <location>
        <begin position="75"/>
        <end position="99"/>
    </location>
</feature>
<protein>
    <submittedName>
        <fullName evidence="2">Uncharacterized protein</fullName>
    </submittedName>
</protein>
<organism evidence="2">
    <name type="scientific">Sipha flava</name>
    <name type="common">yellow sugarcane aphid</name>
    <dbReference type="NCBI Taxonomy" id="143950"/>
    <lineage>
        <taxon>Eukaryota</taxon>
        <taxon>Metazoa</taxon>
        <taxon>Ecdysozoa</taxon>
        <taxon>Arthropoda</taxon>
        <taxon>Hexapoda</taxon>
        <taxon>Insecta</taxon>
        <taxon>Pterygota</taxon>
        <taxon>Neoptera</taxon>
        <taxon>Paraneoptera</taxon>
        <taxon>Hemiptera</taxon>
        <taxon>Sternorrhyncha</taxon>
        <taxon>Aphidomorpha</taxon>
        <taxon>Aphidoidea</taxon>
        <taxon>Aphididae</taxon>
        <taxon>Sipha</taxon>
    </lineage>
</organism>
<accession>A0A2S2R570</accession>